<evidence type="ECO:0000256" key="1">
    <source>
        <dbReference type="ARBA" id="ARBA00009283"/>
    </source>
</evidence>
<dbReference type="Proteomes" id="UP000276991">
    <property type="component" value="Unassembled WGS sequence"/>
</dbReference>
<dbReference type="GO" id="GO:0006256">
    <property type="term" value="P:UDP catabolic process"/>
    <property type="evidence" value="ECO:0007669"/>
    <property type="project" value="TreeGrafter"/>
</dbReference>
<dbReference type="InterPro" id="IPR000407">
    <property type="entry name" value="GDA1_CD39_NTPase"/>
</dbReference>
<dbReference type="Gene3D" id="3.30.420.150">
    <property type="entry name" value="Exopolyphosphatase. Domain 2"/>
    <property type="match status" value="1"/>
</dbReference>
<feature type="binding site" evidence="4">
    <location>
        <begin position="197"/>
        <end position="201"/>
    </location>
    <ligand>
        <name>ATP</name>
        <dbReference type="ChEBI" id="CHEBI:30616"/>
    </ligand>
</feature>
<feature type="signal peptide" evidence="8">
    <location>
        <begin position="1"/>
        <end position="33"/>
    </location>
</feature>
<keyword evidence="10" id="KW-1185">Reference proteome</keyword>
<keyword evidence="4" id="KW-0067">ATP-binding</keyword>
<evidence type="ECO:0000256" key="3">
    <source>
        <dbReference type="PIRSR" id="PIRSR600407-1"/>
    </source>
</evidence>
<keyword evidence="8" id="KW-0732">Signal</keyword>
<dbReference type="GO" id="GO:0046036">
    <property type="term" value="P:CTP metabolic process"/>
    <property type="evidence" value="ECO:0007669"/>
    <property type="project" value="TreeGrafter"/>
</dbReference>
<dbReference type="Pfam" id="PF01150">
    <property type="entry name" value="GDA1_CD39"/>
    <property type="match status" value="1"/>
</dbReference>
<keyword evidence="4" id="KW-0547">Nucleotide-binding</keyword>
<accession>A0A498S8Y4</accession>
<feature type="chain" id="PRO_5019809955" evidence="8">
    <location>
        <begin position="34"/>
        <end position="567"/>
    </location>
</feature>
<dbReference type="GO" id="GO:0005794">
    <property type="term" value="C:Golgi apparatus"/>
    <property type="evidence" value="ECO:0007669"/>
    <property type="project" value="TreeGrafter"/>
</dbReference>
<evidence type="ECO:0000256" key="2">
    <source>
        <dbReference type="ARBA" id="ARBA00022801"/>
    </source>
</evidence>
<keyword evidence="7" id="KW-0812">Transmembrane</keyword>
<evidence type="ECO:0000313" key="9">
    <source>
        <dbReference type="EMBL" id="VBB26457.1"/>
    </source>
</evidence>
<proteinExistence type="inferred from homology"/>
<dbReference type="STRING" id="6277.A0A498S8Y4"/>
<feature type="active site" description="Proton acceptor" evidence="3">
    <location>
        <position position="162"/>
    </location>
</feature>
<protein>
    <submittedName>
        <fullName evidence="9">Uncharacterized protein</fullName>
    </submittedName>
</protein>
<keyword evidence="2 5" id="KW-0378">Hydrolase</keyword>
<evidence type="ECO:0000256" key="7">
    <source>
        <dbReference type="SAM" id="Phobius"/>
    </source>
</evidence>
<dbReference type="GO" id="GO:0016020">
    <property type="term" value="C:membrane"/>
    <property type="evidence" value="ECO:0007669"/>
    <property type="project" value="TreeGrafter"/>
</dbReference>
<organism evidence="9 10">
    <name type="scientific">Acanthocheilonema viteae</name>
    <name type="common">Filarial nematode worm</name>
    <name type="synonym">Dipetalonema viteae</name>
    <dbReference type="NCBI Taxonomy" id="6277"/>
    <lineage>
        <taxon>Eukaryota</taxon>
        <taxon>Metazoa</taxon>
        <taxon>Ecdysozoa</taxon>
        <taxon>Nematoda</taxon>
        <taxon>Chromadorea</taxon>
        <taxon>Rhabditida</taxon>
        <taxon>Spirurina</taxon>
        <taxon>Spiruromorpha</taxon>
        <taxon>Filarioidea</taxon>
        <taxon>Onchocercidae</taxon>
        <taxon>Acanthocheilonema</taxon>
    </lineage>
</organism>
<feature type="transmembrane region" description="Helical" evidence="7">
    <location>
        <begin position="518"/>
        <end position="536"/>
    </location>
</feature>
<name>A0A498S8Y4_ACAVI</name>
<dbReference type="PROSITE" id="PS01238">
    <property type="entry name" value="GDA1_CD39_NTPASE"/>
    <property type="match status" value="1"/>
</dbReference>
<reference evidence="9 10" key="1">
    <citation type="submission" date="2018-08" db="EMBL/GenBank/DDBJ databases">
        <authorList>
            <person name="Laetsch R D."/>
            <person name="Stevens L."/>
            <person name="Kumar S."/>
            <person name="Blaxter L. M."/>
        </authorList>
    </citation>
    <scope>NUCLEOTIDE SEQUENCE [LARGE SCALE GENOMIC DNA]</scope>
</reference>
<dbReference type="EMBL" id="UPTC01000106">
    <property type="protein sequence ID" value="VBB26457.1"/>
    <property type="molecule type" value="Genomic_DNA"/>
</dbReference>
<evidence type="ECO:0000313" key="10">
    <source>
        <dbReference type="Proteomes" id="UP000276991"/>
    </source>
</evidence>
<keyword evidence="7" id="KW-1133">Transmembrane helix</keyword>
<keyword evidence="7" id="KW-0472">Membrane</keyword>
<dbReference type="GO" id="GO:0004382">
    <property type="term" value="F:GDP phosphatase activity"/>
    <property type="evidence" value="ECO:0007669"/>
    <property type="project" value="TreeGrafter"/>
</dbReference>
<evidence type="ECO:0000256" key="8">
    <source>
        <dbReference type="SAM" id="SignalP"/>
    </source>
</evidence>
<dbReference type="GO" id="GO:0045134">
    <property type="term" value="F:UDP phosphatase activity"/>
    <property type="evidence" value="ECO:0007669"/>
    <property type="project" value="TreeGrafter"/>
</dbReference>
<feature type="compositionally biased region" description="Basic residues" evidence="6">
    <location>
        <begin position="292"/>
        <end position="301"/>
    </location>
</feature>
<dbReference type="OrthoDB" id="6372431at2759"/>
<dbReference type="GO" id="GO:0005524">
    <property type="term" value="F:ATP binding"/>
    <property type="evidence" value="ECO:0007669"/>
    <property type="project" value="UniProtKB-KW"/>
</dbReference>
<gene>
    <name evidence="9" type="ORF">NAV_LOCUS1287</name>
</gene>
<comment type="similarity">
    <text evidence="1 5">Belongs to the GDA1/CD39 NTPase family.</text>
</comment>
<evidence type="ECO:0000256" key="5">
    <source>
        <dbReference type="RuleBase" id="RU003833"/>
    </source>
</evidence>
<feature type="region of interest" description="Disordered" evidence="6">
    <location>
        <begin position="289"/>
        <end position="308"/>
    </location>
</feature>
<evidence type="ECO:0000256" key="6">
    <source>
        <dbReference type="SAM" id="MobiDB-lite"/>
    </source>
</evidence>
<sequence length="567" mass="65053">MSHGMLKLFAAAALFVFTIILLLFSVLPNSTEAVDAGSTGSRLFLYKYRSVNDRELIDVKPVRDKLSLRPVVKKITPGLASFRDKPEDAAEYIKPLLDYAVEFIPLNKHSYTTLFIFATAGMRLLPIEKQNKVLRNLRQNLPFQTSIQIIPDHIKVIEGKWEGIYSWIAVNYILGRFTRNKTDFTRQPTVGIIDMGGASIQIAVELNLTSGINESVESINLGCKDNEQAYSYRLFVTTFLGYGVNEALQKYEQKLCNDLVVKNTNISYIRDPCLPVNLLKTVKSKDGSQFSRKGKTHKTWKHKPELHNTHPELDNNPLDWDLHYTFISSSWAKYVVDIGIGDWDTCIKNVRLLLTATVANSKCYGQKCLFGLVRSPPISLSEIELYGFSEYWFSLENVLSMGGQYDFSKTASKARQFCRMKWSTIRMQYRNNVYPKADEARLRSQCFKSAWITAVLHEGFSVSKTHNRFRSAFDVNGQEAHWALGALLYHMRYFPLREIVSSKPQHPNYRIVSNQNPIFWVVSLILLVNIALWVLYKAGKKRYLRRDPSTRGYISLLLSQNQLYMQP</sequence>
<evidence type="ECO:0000256" key="4">
    <source>
        <dbReference type="PIRSR" id="PIRSR600407-2"/>
    </source>
</evidence>
<dbReference type="PANTHER" id="PTHR11782:SF121">
    <property type="entry name" value="NUCLEOSIDE-DIPHOSPHATASE MIG-23"/>
    <property type="match status" value="1"/>
</dbReference>
<dbReference type="AlphaFoldDB" id="A0A498S8Y4"/>
<dbReference type="PANTHER" id="PTHR11782">
    <property type="entry name" value="ADENOSINE/GUANOSINE DIPHOSPHATASE"/>
    <property type="match status" value="1"/>
</dbReference>
<dbReference type="Gene3D" id="3.30.420.40">
    <property type="match status" value="1"/>
</dbReference>
<dbReference type="GO" id="GO:0017111">
    <property type="term" value="F:ribonucleoside triphosphate phosphatase activity"/>
    <property type="evidence" value="ECO:0007669"/>
    <property type="project" value="TreeGrafter"/>
</dbReference>